<organism evidence="1 2">
    <name type="scientific">Eimeria maxima</name>
    <name type="common">Coccidian parasite</name>
    <dbReference type="NCBI Taxonomy" id="5804"/>
    <lineage>
        <taxon>Eukaryota</taxon>
        <taxon>Sar</taxon>
        <taxon>Alveolata</taxon>
        <taxon>Apicomplexa</taxon>
        <taxon>Conoidasida</taxon>
        <taxon>Coccidia</taxon>
        <taxon>Eucoccidiorida</taxon>
        <taxon>Eimeriorina</taxon>
        <taxon>Eimeriidae</taxon>
        <taxon>Eimeria</taxon>
    </lineage>
</organism>
<dbReference type="RefSeq" id="XP_013336438.1">
    <property type="nucleotide sequence ID" value="XM_013480984.1"/>
</dbReference>
<evidence type="ECO:0000313" key="2">
    <source>
        <dbReference type="Proteomes" id="UP000030763"/>
    </source>
</evidence>
<dbReference type="Proteomes" id="UP000030763">
    <property type="component" value="Unassembled WGS sequence"/>
</dbReference>
<keyword evidence="2" id="KW-1185">Reference proteome</keyword>
<proteinExistence type="predicted"/>
<dbReference type="GeneID" id="25334464"/>
<dbReference type="OrthoDB" id="345312at2759"/>
<reference evidence="1" key="1">
    <citation type="submission" date="2013-10" db="EMBL/GenBank/DDBJ databases">
        <title>Genomic analysis of the causative agents of coccidiosis in chickens.</title>
        <authorList>
            <person name="Reid A.J."/>
            <person name="Blake D."/>
            <person name="Billington K."/>
            <person name="Browne H."/>
            <person name="Dunn M."/>
            <person name="Hung S."/>
            <person name="Kawahara F."/>
            <person name="Miranda-Saavedra D."/>
            <person name="Mourier T."/>
            <person name="Nagra H."/>
            <person name="Otto T.D."/>
            <person name="Rawlings N."/>
            <person name="Sanchez A."/>
            <person name="Sanders M."/>
            <person name="Subramaniam C."/>
            <person name="Tay Y."/>
            <person name="Dear P."/>
            <person name="Doerig C."/>
            <person name="Gruber A."/>
            <person name="Parkinson J."/>
            <person name="Shirley M."/>
            <person name="Wan K.L."/>
            <person name="Berriman M."/>
            <person name="Tomley F."/>
            <person name="Pain A."/>
        </authorList>
    </citation>
    <scope>NUCLEOTIDE SEQUENCE [LARGE SCALE GENOMIC DNA]</scope>
    <source>
        <strain evidence="1">Weybridge</strain>
    </source>
</reference>
<sequence>MFTNIASADVGVYSPEDITVNRHDTLVPGMWSLGSDGCKLGMAGNLVVTPRSGSTPEGGEILDPFITGPQLCSWLSAMQRAHDSLRPAWDREHANRRKGVSRWNLLQRYWMWRKTFPGMEVDVEVRTLSLWNMDHFGHPLPWATVLFRYSCPNRETGYGLFDHLCGSVFSQGDDPRVPTEVNLLLNPRPGFNRPLDVRASNWQFVTGAISGLDSGREASEESSGGTFALLQSVFAKSSSFTTLRGTINDCWMYQGYCYFRWLLRMEWGIFGETFCERVHQQASGDVGSAVKSAALESVKVHVFALDLFSREFPVLYAMADEGVLGVNENTGLLTLQIDTNPANPPNFERWKKTVRNVRAANMLLKGVSSLFESRMGNQNRTDQNEKKYSR</sequence>
<dbReference type="OMA" id="MYLSTDP"/>
<accession>U6M9S2</accession>
<evidence type="ECO:0000313" key="1">
    <source>
        <dbReference type="EMBL" id="CDJ59793.1"/>
    </source>
</evidence>
<reference evidence="1" key="2">
    <citation type="submission" date="2013-10" db="EMBL/GenBank/DDBJ databases">
        <authorList>
            <person name="Aslett M."/>
        </authorList>
    </citation>
    <scope>NUCLEOTIDE SEQUENCE [LARGE SCALE GENOMIC DNA]</scope>
    <source>
        <strain evidence="1">Weybridge</strain>
    </source>
</reference>
<dbReference type="AlphaFoldDB" id="U6M9S2"/>
<dbReference type="EMBL" id="HG720843">
    <property type="protein sequence ID" value="CDJ59793.1"/>
    <property type="molecule type" value="Genomic_DNA"/>
</dbReference>
<dbReference type="VEuPathDB" id="ToxoDB:EMWEY_00004780"/>
<name>U6M9S2_EIMMA</name>
<protein>
    <recommendedName>
        <fullName evidence="3">Dense granule protein GRA12</fullName>
    </recommendedName>
</protein>
<gene>
    <name evidence="1" type="ORF">EMWEY_00004780</name>
</gene>
<evidence type="ECO:0008006" key="3">
    <source>
        <dbReference type="Google" id="ProtNLM"/>
    </source>
</evidence>